<evidence type="ECO:0000313" key="2">
    <source>
        <dbReference type="Proteomes" id="UP001497535"/>
    </source>
</evidence>
<protein>
    <submittedName>
        <fullName evidence="1">Uncharacterized protein</fullName>
    </submittedName>
</protein>
<keyword evidence="2" id="KW-1185">Reference proteome</keyword>
<sequence length="56" mass="6785">MEGGEGVFVCVYTFLNNLVIYSVNDWNFFSYFWGCLFIYFYLYLIFKLVYFTVSDL</sequence>
<organism evidence="1 2">
    <name type="scientific">Meloidogyne enterolobii</name>
    <name type="common">Root-knot nematode worm</name>
    <name type="synonym">Meloidogyne mayaguensis</name>
    <dbReference type="NCBI Taxonomy" id="390850"/>
    <lineage>
        <taxon>Eukaryota</taxon>
        <taxon>Metazoa</taxon>
        <taxon>Ecdysozoa</taxon>
        <taxon>Nematoda</taxon>
        <taxon>Chromadorea</taxon>
        <taxon>Rhabditida</taxon>
        <taxon>Tylenchina</taxon>
        <taxon>Tylenchomorpha</taxon>
        <taxon>Tylenchoidea</taxon>
        <taxon>Meloidogynidae</taxon>
        <taxon>Meloidogyninae</taxon>
        <taxon>Meloidogyne</taxon>
    </lineage>
</organism>
<reference evidence="1" key="1">
    <citation type="submission" date="2023-11" db="EMBL/GenBank/DDBJ databases">
        <authorList>
            <person name="Poullet M."/>
        </authorList>
    </citation>
    <scope>NUCLEOTIDE SEQUENCE</scope>
    <source>
        <strain evidence="1">E1834</strain>
    </source>
</reference>
<dbReference type="Proteomes" id="UP001497535">
    <property type="component" value="Unassembled WGS sequence"/>
</dbReference>
<accession>A0ACB0XPX9</accession>
<evidence type="ECO:0000313" key="1">
    <source>
        <dbReference type="EMBL" id="CAK5012246.1"/>
    </source>
</evidence>
<proteinExistence type="predicted"/>
<comment type="caution">
    <text evidence="1">The sequence shown here is derived from an EMBL/GenBank/DDBJ whole genome shotgun (WGS) entry which is preliminary data.</text>
</comment>
<dbReference type="EMBL" id="CAVMJV010000002">
    <property type="protein sequence ID" value="CAK5012246.1"/>
    <property type="molecule type" value="Genomic_DNA"/>
</dbReference>
<gene>
    <name evidence="1" type="ORF">MENTE1834_LOCUS2067</name>
</gene>
<name>A0ACB0XPX9_MELEN</name>